<gene>
    <name evidence="17" type="ORF">ST47_g1010</name>
</gene>
<feature type="compositionally biased region" description="Basic and acidic residues" evidence="16">
    <location>
        <begin position="312"/>
        <end position="323"/>
    </location>
</feature>
<dbReference type="Pfam" id="PF07574">
    <property type="entry name" value="SMC_Nse1"/>
    <property type="match status" value="1"/>
</dbReference>
<keyword evidence="18" id="KW-1185">Reference proteome</keyword>
<dbReference type="InterPro" id="IPR014857">
    <property type="entry name" value="Nse1_RING_C4HC3-type"/>
</dbReference>
<sequence length="331" mass="37457">MSRDETPLVRDVPDEEAYTYVHRVFLQSFFTHGVMTVDEIKPVLAAIMTAHNPERPFPEGDVTQQGLITPLIQTINAKLEPYNFEIRHARDQTTKVTTYALINKTSDSLTQLATRFSASEIAYIRRLLDAMFDTNNTPTREILAVKQMDASQLARPRRARQSQAANLADEHEASSQTADTGITMAEADHVLDALVADQFLRLSRAKYYSLAPRALMELHSYLKETYNEEAAAADDDNDDDDNNEEPTIRIRDCEGCREIVTFGIRCNNRECGVRWHDGCANQYYRGKSSEGKKCPKCKTLCSGNVYVGERADRVQSRNSRQGEMEGEEEDD</sequence>
<dbReference type="InterPro" id="IPR036388">
    <property type="entry name" value="WH-like_DNA-bd_sf"/>
</dbReference>
<evidence type="ECO:0000313" key="17">
    <source>
        <dbReference type="EMBL" id="KZM27853.1"/>
    </source>
</evidence>
<evidence type="ECO:0000256" key="14">
    <source>
        <dbReference type="ARBA" id="ARBA00023242"/>
    </source>
</evidence>
<evidence type="ECO:0000313" key="18">
    <source>
        <dbReference type="Proteomes" id="UP000076837"/>
    </source>
</evidence>
<feature type="region of interest" description="Disordered" evidence="16">
    <location>
        <begin position="153"/>
        <end position="177"/>
    </location>
</feature>
<evidence type="ECO:0000256" key="16">
    <source>
        <dbReference type="SAM" id="MobiDB-lite"/>
    </source>
</evidence>
<evidence type="ECO:0000256" key="8">
    <source>
        <dbReference type="ARBA" id="ARBA00022763"/>
    </source>
</evidence>
<reference evidence="17 18" key="1">
    <citation type="journal article" date="2016" name="Sci. Rep.">
        <title>Draft genome sequencing and secretome analysis of fungal phytopathogen Ascochyta rabiei provides insight into the necrotrophic effector repertoire.</title>
        <authorList>
            <person name="Verma S."/>
            <person name="Gazara R.K."/>
            <person name="Nizam S."/>
            <person name="Parween S."/>
            <person name="Chattopadhyay D."/>
            <person name="Verma P.K."/>
        </authorList>
    </citation>
    <scope>NUCLEOTIDE SEQUENCE [LARGE SCALE GENOMIC DNA]</scope>
    <source>
        <strain evidence="17 18">ArDII</strain>
    </source>
</reference>
<accession>A0A163LJQ8</accession>
<dbReference type="GO" id="GO:0061630">
    <property type="term" value="F:ubiquitin protein ligase activity"/>
    <property type="evidence" value="ECO:0007669"/>
    <property type="project" value="UniProtKB-EC"/>
</dbReference>
<evidence type="ECO:0000256" key="2">
    <source>
        <dbReference type="ARBA" id="ARBA00004123"/>
    </source>
</evidence>
<evidence type="ECO:0000256" key="3">
    <source>
        <dbReference type="ARBA" id="ARBA00010258"/>
    </source>
</evidence>
<dbReference type="GO" id="GO:0000724">
    <property type="term" value="P:double-strand break repair via homologous recombination"/>
    <property type="evidence" value="ECO:0007669"/>
    <property type="project" value="TreeGrafter"/>
</dbReference>
<comment type="function">
    <text evidence="15">Acts in a DNA repair pathway for removal of UV-induced DNA damage that is distinct from classical nucleotide excision repair and in repair of ionizing radiation damage. Functions in homologous recombination repair of DNA double strand breaks and in recovery of stalled replication forks.</text>
</comment>
<feature type="region of interest" description="Disordered" evidence="16">
    <location>
        <begin position="312"/>
        <end position="331"/>
    </location>
</feature>
<dbReference type="EC" id="2.3.2.27" evidence="4 15"/>
<comment type="subcellular location">
    <subcellularLocation>
        <location evidence="2 15">Nucleus</location>
    </subcellularLocation>
</comment>
<comment type="subunit">
    <text evidence="15">Component of the Smc5-Smc6 complex.</text>
</comment>
<dbReference type="STRING" id="5454.A0A163LJQ8"/>
<keyword evidence="8 15" id="KW-0227">DNA damage</keyword>
<dbReference type="GO" id="GO:0005634">
    <property type="term" value="C:nucleus"/>
    <property type="evidence" value="ECO:0007669"/>
    <property type="project" value="UniProtKB-SubCell"/>
</dbReference>
<dbReference type="AlphaFoldDB" id="A0A163LJQ8"/>
<keyword evidence="12 15" id="KW-0233">DNA recombination</keyword>
<evidence type="ECO:0000256" key="12">
    <source>
        <dbReference type="ARBA" id="ARBA00023172"/>
    </source>
</evidence>
<keyword evidence="14 15" id="KW-0539">Nucleus</keyword>
<evidence type="ECO:0000256" key="6">
    <source>
        <dbReference type="ARBA" id="ARBA00022679"/>
    </source>
</evidence>
<comment type="caution">
    <text evidence="17">The sequence shown here is derived from an EMBL/GenBank/DDBJ whole genome shotgun (WGS) entry which is preliminary data.</text>
</comment>
<keyword evidence="11 15" id="KW-0862">Zinc</keyword>
<evidence type="ECO:0000256" key="15">
    <source>
        <dbReference type="RuleBase" id="RU368018"/>
    </source>
</evidence>
<name>A0A163LJQ8_DIDRA</name>
<dbReference type="Gene3D" id="3.30.40.10">
    <property type="entry name" value="Zinc/RING finger domain, C3HC4 (zinc finger)"/>
    <property type="match status" value="1"/>
</dbReference>
<keyword evidence="7 15" id="KW-0479">Metal-binding</keyword>
<evidence type="ECO:0000256" key="7">
    <source>
        <dbReference type="ARBA" id="ARBA00022723"/>
    </source>
</evidence>
<dbReference type="PANTHER" id="PTHR20973">
    <property type="entry name" value="NON-SMC ELEMENT 1-RELATED"/>
    <property type="match status" value="1"/>
</dbReference>
<comment type="catalytic activity">
    <reaction evidence="1 15">
        <text>S-ubiquitinyl-[E2 ubiquitin-conjugating enzyme]-L-cysteine + [acceptor protein]-L-lysine = [E2 ubiquitin-conjugating enzyme]-L-cysteine + N(6)-ubiquitinyl-[acceptor protein]-L-lysine.</text>
        <dbReference type="EC" id="2.3.2.27"/>
    </reaction>
</comment>
<dbReference type="EMBL" id="JYNV01000051">
    <property type="protein sequence ID" value="KZM27853.1"/>
    <property type="molecule type" value="Genomic_DNA"/>
</dbReference>
<dbReference type="GO" id="GO:0030915">
    <property type="term" value="C:Smc5-Smc6 complex"/>
    <property type="evidence" value="ECO:0007669"/>
    <property type="project" value="UniProtKB-UniRule"/>
</dbReference>
<evidence type="ECO:0000256" key="9">
    <source>
        <dbReference type="ARBA" id="ARBA00022771"/>
    </source>
</evidence>
<evidence type="ECO:0000256" key="5">
    <source>
        <dbReference type="ARBA" id="ARBA00019422"/>
    </source>
</evidence>
<evidence type="ECO:0000256" key="1">
    <source>
        <dbReference type="ARBA" id="ARBA00000900"/>
    </source>
</evidence>
<dbReference type="GO" id="GO:0008270">
    <property type="term" value="F:zinc ion binding"/>
    <property type="evidence" value="ECO:0007669"/>
    <property type="project" value="UniProtKB-KW"/>
</dbReference>
<keyword evidence="9 15" id="KW-0863">Zinc-finger</keyword>
<keyword evidence="13 15" id="KW-0234">DNA repair</keyword>
<dbReference type="OrthoDB" id="185455at2759"/>
<dbReference type="InterPro" id="IPR011513">
    <property type="entry name" value="Nse1"/>
</dbReference>
<dbReference type="Gene3D" id="1.10.10.10">
    <property type="entry name" value="Winged helix-like DNA-binding domain superfamily/Winged helix DNA-binding domain"/>
    <property type="match status" value="1"/>
</dbReference>
<protein>
    <recommendedName>
        <fullName evidence="5 15">Non-structural maintenance of chromosomes element 1 homolog</fullName>
        <ecNumber evidence="4 15">2.3.2.27</ecNumber>
    </recommendedName>
</protein>
<keyword evidence="6 15" id="KW-0808">Transferase</keyword>
<organism evidence="17 18">
    <name type="scientific">Didymella rabiei</name>
    <name type="common">Chickpea ascochyta blight fungus</name>
    <name type="synonym">Mycosphaerella rabiei</name>
    <dbReference type="NCBI Taxonomy" id="5454"/>
    <lineage>
        <taxon>Eukaryota</taxon>
        <taxon>Fungi</taxon>
        <taxon>Dikarya</taxon>
        <taxon>Ascomycota</taxon>
        <taxon>Pezizomycotina</taxon>
        <taxon>Dothideomycetes</taxon>
        <taxon>Pleosporomycetidae</taxon>
        <taxon>Pleosporales</taxon>
        <taxon>Pleosporineae</taxon>
        <taxon>Didymellaceae</taxon>
        <taxon>Ascochyta</taxon>
    </lineage>
</organism>
<dbReference type="Gene3D" id="3.90.1150.220">
    <property type="match status" value="1"/>
</dbReference>
<evidence type="ECO:0000256" key="11">
    <source>
        <dbReference type="ARBA" id="ARBA00022833"/>
    </source>
</evidence>
<dbReference type="PANTHER" id="PTHR20973:SF0">
    <property type="entry name" value="NON-STRUCTURAL MAINTENANCE OF CHROMOSOMES ELEMENT 1 HOMOLOG"/>
    <property type="match status" value="1"/>
</dbReference>
<evidence type="ECO:0000256" key="4">
    <source>
        <dbReference type="ARBA" id="ARBA00012483"/>
    </source>
</evidence>
<evidence type="ECO:0000256" key="13">
    <source>
        <dbReference type="ARBA" id="ARBA00023204"/>
    </source>
</evidence>
<dbReference type="InterPro" id="IPR013083">
    <property type="entry name" value="Znf_RING/FYVE/PHD"/>
</dbReference>
<dbReference type="Pfam" id="PF08746">
    <property type="entry name" value="zf-RING-like"/>
    <property type="match status" value="1"/>
</dbReference>
<proteinExistence type="inferred from homology"/>
<keyword evidence="10 15" id="KW-0833">Ubl conjugation pathway</keyword>
<evidence type="ECO:0000256" key="10">
    <source>
        <dbReference type="ARBA" id="ARBA00022786"/>
    </source>
</evidence>
<dbReference type="Proteomes" id="UP000076837">
    <property type="component" value="Unassembled WGS sequence"/>
</dbReference>
<dbReference type="CDD" id="cd16493">
    <property type="entry name" value="RING-CH-C4HC3_NSE1"/>
    <property type="match status" value="1"/>
</dbReference>
<comment type="similarity">
    <text evidence="3 15">Belongs to the NSE1 family.</text>
</comment>